<dbReference type="EMBL" id="BEYU01000014">
    <property type="protein sequence ID" value="GBG25715.1"/>
    <property type="molecule type" value="Genomic_DNA"/>
</dbReference>
<dbReference type="AlphaFoldDB" id="A0A2R5G599"/>
<sequence>MRNALRALRFLVQQLCAQDLKPEKPEQDQNTDDDECAVEGDRLAIVSFSDNACVQMPLTRMDARGKAKAEAAIAKTRAFGGTNLSAGVFRGLDLIESRKRGNQRLASVLVLTDGLANRGVLDASRVAAGVKAALQRINTPTSLFAFGIGSTHDADGLVEMTRASAGGVYAYLSGAEMIPHTLEKCLGGLVSVVAQNVRLHFNPRLWTPLAPWRAQQPGMLSVGDMYMSEEKHLVLVRRADAPPSSQHASSLSSSPEGPTAAGVDPAENVYIEYLDVATMAPQTVCTRARPPPTHNDANRAVMQVASICNLALALQAMNSVAAGPSMMQSLSARDAKPAPSVLDTSLAAIRASTAFTSGDPVSGSLVDHLEALLSQENANDPGRRHALLSLSNQYEAQRVLSTSFTAGAGATPGNQRRLPEDDSCEDASSSGPAAVAASTAASAAAAAAAADLAQHRCPQAQTLPVAIAIPSCEMAAALDAVSGYASSSRTLAHGDLGPRASELSFSLDRSSRTALPLMADLGIELPMARTVQRDETDAFTTSTAGRDDRVGSVRTSASSASADSEVSTVSTTSSTFAHMRPLPSLNR</sequence>
<feature type="domain" description="VWFA" evidence="2">
    <location>
        <begin position="1"/>
        <end position="193"/>
    </location>
</feature>
<dbReference type="Pfam" id="PF00092">
    <property type="entry name" value="VWA"/>
    <property type="match status" value="1"/>
</dbReference>
<evidence type="ECO:0000313" key="4">
    <source>
        <dbReference type="Proteomes" id="UP000241890"/>
    </source>
</evidence>
<gene>
    <name evidence="3" type="ORF">FCC1311_019342</name>
</gene>
<accession>A0A2R5G599</accession>
<feature type="compositionally biased region" description="Low complexity" evidence="1">
    <location>
        <begin position="552"/>
        <end position="575"/>
    </location>
</feature>
<feature type="region of interest" description="Disordered" evidence="1">
    <location>
        <begin position="243"/>
        <end position="262"/>
    </location>
</feature>
<dbReference type="SMART" id="SM00327">
    <property type="entry name" value="VWA"/>
    <property type="match status" value="1"/>
</dbReference>
<dbReference type="PANTHER" id="PTHR10579">
    <property type="entry name" value="CALCIUM-ACTIVATED CHLORIDE CHANNEL REGULATOR"/>
    <property type="match status" value="1"/>
</dbReference>
<dbReference type="InParanoid" id="A0A2R5G599"/>
<dbReference type="Proteomes" id="UP000241890">
    <property type="component" value="Unassembled WGS sequence"/>
</dbReference>
<evidence type="ECO:0000259" key="2">
    <source>
        <dbReference type="PROSITE" id="PS50234"/>
    </source>
</evidence>
<dbReference type="InterPro" id="IPR051266">
    <property type="entry name" value="CLCR"/>
</dbReference>
<evidence type="ECO:0000313" key="3">
    <source>
        <dbReference type="EMBL" id="GBG25715.1"/>
    </source>
</evidence>
<evidence type="ECO:0000256" key="1">
    <source>
        <dbReference type="SAM" id="MobiDB-lite"/>
    </source>
</evidence>
<name>A0A2R5G599_9STRA</name>
<proteinExistence type="predicted"/>
<feature type="region of interest" description="Disordered" evidence="1">
    <location>
        <begin position="405"/>
        <end position="431"/>
    </location>
</feature>
<dbReference type="InterPro" id="IPR036465">
    <property type="entry name" value="vWFA_dom_sf"/>
</dbReference>
<keyword evidence="4" id="KW-1185">Reference proteome</keyword>
<dbReference type="Gene3D" id="3.40.50.410">
    <property type="entry name" value="von Willebrand factor, type A domain"/>
    <property type="match status" value="1"/>
</dbReference>
<dbReference type="OrthoDB" id="687730at2759"/>
<dbReference type="PANTHER" id="PTHR10579:SF43">
    <property type="entry name" value="ZINC FINGER (C3HC4-TYPE RING FINGER) FAMILY PROTEIN"/>
    <property type="match status" value="1"/>
</dbReference>
<dbReference type="InterPro" id="IPR002035">
    <property type="entry name" value="VWF_A"/>
</dbReference>
<organism evidence="3 4">
    <name type="scientific">Hondaea fermentalgiana</name>
    <dbReference type="NCBI Taxonomy" id="2315210"/>
    <lineage>
        <taxon>Eukaryota</taxon>
        <taxon>Sar</taxon>
        <taxon>Stramenopiles</taxon>
        <taxon>Bigyra</taxon>
        <taxon>Labyrinthulomycetes</taxon>
        <taxon>Thraustochytrida</taxon>
        <taxon>Thraustochytriidae</taxon>
        <taxon>Hondaea</taxon>
    </lineage>
</organism>
<dbReference type="PROSITE" id="PS50234">
    <property type="entry name" value="VWFA"/>
    <property type="match status" value="1"/>
</dbReference>
<protein>
    <recommendedName>
        <fullName evidence="2">VWFA domain-containing protein</fullName>
    </recommendedName>
</protein>
<feature type="compositionally biased region" description="Low complexity" evidence="1">
    <location>
        <begin position="243"/>
        <end position="255"/>
    </location>
</feature>
<comment type="caution">
    <text evidence="3">The sequence shown here is derived from an EMBL/GenBank/DDBJ whole genome shotgun (WGS) entry which is preliminary data.</text>
</comment>
<reference evidence="3 4" key="1">
    <citation type="submission" date="2017-12" db="EMBL/GenBank/DDBJ databases">
        <title>Sequencing, de novo assembly and annotation of complete genome of a new Thraustochytrid species, strain FCC1311.</title>
        <authorList>
            <person name="Sedici K."/>
            <person name="Godart F."/>
            <person name="Aiese Cigliano R."/>
            <person name="Sanseverino W."/>
            <person name="Barakat M."/>
            <person name="Ortet P."/>
            <person name="Marechal E."/>
            <person name="Cagnac O."/>
            <person name="Amato A."/>
        </authorList>
    </citation>
    <scope>NUCLEOTIDE SEQUENCE [LARGE SCALE GENOMIC DNA]</scope>
</reference>
<feature type="region of interest" description="Disordered" evidence="1">
    <location>
        <begin position="534"/>
        <end position="587"/>
    </location>
</feature>
<dbReference type="SUPFAM" id="SSF53300">
    <property type="entry name" value="vWA-like"/>
    <property type="match status" value="1"/>
</dbReference>